<gene>
    <name evidence="2" type="ORF">DSCW_26300</name>
</gene>
<dbReference type="RefSeq" id="WP_155304155.1">
    <property type="nucleotide sequence ID" value="NZ_AP021875.1"/>
</dbReference>
<dbReference type="SUPFAM" id="SSF54373">
    <property type="entry name" value="FAD-linked reductases, C-terminal domain"/>
    <property type="match status" value="1"/>
</dbReference>
<sequence length="452" mass="50101">MTKQRIAVVGAGIAGLTAAYFLKQMGKNPVVLEKSDRVGGRMGTDIVNGFTIDYGAQFLMDKFTLQPELIERLGLKRKFIRTSQHIGIVREGKIRIFCAAHALTALKTGLLSLSGCLRFVYRGCRLLARTKSIPLTQFSAWSDYDDIDADTWSNRYFGEEITDYVIEPPNDVFYYYQSLRDTSRVVPMFTTSLLFLKRAKYMTLTGGINVLPQRMASELDVRLNTPVQSMSIDKTGIELSTDNERIFADRVILATTGSVSRNLYKEPSAIERELLNTPYSSAIVVALAVKDSFGVAPEIAELYGVLIPKKERSVVNAIANGDLGKKDKSRVANGKLFMAFLSGKAGSEMIDWNDKDILSVVLKDMEEYLCGISTNLLFTKIYRWKEAAAMSPLGRSKNVARYRKNVNESTQVFLAGDYMGLPCTEGAAESGKWAAEAIFQLSDGSSGKNANF</sequence>
<dbReference type="Gene3D" id="3.90.660.20">
    <property type="entry name" value="Protoporphyrinogen oxidase, mitochondrial, domain 2"/>
    <property type="match status" value="1"/>
</dbReference>
<dbReference type="Gene3D" id="1.10.3110.10">
    <property type="entry name" value="protoporphyrinogen ix oxidase, domain 3"/>
    <property type="match status" value="1"/>
</dbReference>
<dbReference type="PANTHER" id="PTHR42923:SF3">
    <property type="entry name" value="PROTOPORPHYRINOGEN OXIDASE"/>
    <property type="match status" value="1"/>
</dbReference>
<evidence type="ECO:0000259" key="1">
    <source>
        <dbReference type="Pfam" id="PF01593"/>
    </source>
</evidence>
<dbReference type="InterPro" id="IPR002937">
    <property type="entry name" value="Amino_oxidase"/>
</dbReference>
<dbReference type="Pfam" id="PF01593">
    <property type="entry name" value="Amino_oxidase"/>
    <property type="match status" value="1"/>
</dbReference>
<dbReference type="EMBL" id="AP021875">
    <property type="protein sequence ID" value="BBO75213.1"/>
    <property type="molecule type" value="Genomic_DNA"/>
</dbReference>
<name>A0A5K7Z5M8_9BACT</name>
<evidence type="ECO:0000313" key="3">
    <source>
        <dbReference type="Proteomes" id="UP000427769"/>
    </source>
</evidence>
<protein>
    <submittedName>
        <fullName evidence="2">Oxidoreductase</fullName>
    </submittedName>
</protein>
<feature type="domain" description="Amine oxidase" evidence="1">
    <location>
        <begin position="13"/>
        <end position="438"/>
    </location>
</feature>
<organism evidence="2 3">
    <name type="scientific">Desulfosarcina widdelii</name>
    <dbReference type="NCBI Taxonomy" id="947919"/>
    <lineage>
        <taxon>Bacteria</taxon>
        <taxon>Pseudomonadati</taxon>
        <taxon>Thermodesulfobacteriota</taxon>
        <taxon>Desulfobacteria</taxon>
        <taxon>Desulfobacterales</taxon>
        <taxon>Desulfosarcinaceae</taxon>
        <taxon>Desulfosarcina</taxon>
    </lineage>
</organism>
<dbReference type="OrthoDB" id="9794630at2"/>
<dbReference type="InterPro" id="IPR036188">
    <property type="entry name" value="FAD/NAD-bd_sf"/>
</dbReference>
<dbReference type="KEGG" id="dwd:DSCW_26300"/>
<dbReference type="Proteomes" id="UP000427769">
    <property type="component" value="Chromosome"/>
</dbReference>
<dbReference type="SUPFAM" id="SSF51905">
    <property type="entry name" value="FAD/NAD(P)-binding domain"/>
    <property type="match status" value="1"/>
</dbReference>
<keyword evidence="3" id="KW-1185">Reference proteome</keyword>
<dbReference type="PANTHER" id="PTHR42923">
    <property type="entry name" value="PROTOPORPHYRINOGEN OXIDASE"/>
    <property type="match status" value="1"/>
</dbReference>
<reference evidence="2 3" key="1">
    <citation type="submission" date="2019-11" db="EMBL/GenBank/DDBJ databases">
        <title>Comparative genomics of hydrocarbon-degrading Desulfosarcina strains.</title>
        <authorList>
            <person name="Watanabe M."/>
            <person name="Kojima H."/>
            <person name="Fukui M."/>
        </authorList>
    </citation>
    <scope>NUCLEOTIDE SEQUENCE [LARGE SCALE GENOMIC DNA]</scope>
    <source>
        <strain evidence="2 3">PP31</strain>
    </source>
</reference>
<evidence type="ECO:0000313" key="2">
    <source>
        <dbReference type="EMBL" id="BBO75213.1"/>
    </source>
</evidence>
<dbReference type="GO" id="GO:0016491">
    <property type="term" value="F:oxidoreductase activity"/>
    <property type="evidence" value="ECO:0007669"/>
    <property type="project" value="InterPro"/>
</dbReference>
<accession>A0A5K7Z5M8</accession>
<dbReference type="InterPro" id="IPR050464">
    <property type="entry name" value="Zeta_carotene_desat/Oxidored"/>
</dbReference>
<dbReference type="Gene3D" id="3.50.50.60">
    <property type="entry name" value="FAD/NAD(P)-binding domain"/>
    <property type="match status" value="1"/>
</dbReference>
<dbReference type="AlphaFoldDB" id="A0A5K7Z5M8"/>
<proteinExistence type="predicted"/>